<name>A0A2X3VJB5_9STRE</name>
<dbReference type="EMBL" id="LS483343">
    <property type="protein sequence ID" value="SQF39618.1"/>
    <property type="molecule type" value="Genomic_DNA"/>
</dbReference>
<evidence type="ECO:0000256" key="1">
    <source>
        <dbReference type="SAM" id="Phobius"/>
    </source>
</evidence>
<evidence type="ECO:0000313" key="3">
    <source>
        <dbReference type="Proteomes" id="UP000249495"/>
    </source>
</evidence>
<dbReference type="AlphaFoldDB" id="A0A2X3VJB5"/>
<sequence length="272" mass="31219">MKNIMNILVVFITYGIPVLSFVYQICKDSADKKAVENIVNNYYNTNNSQIDLKDVNVQSGNIVISNSQNINIEQKKELDKFNEERLENLKFLSGILYNLSFIFILILFVFNIYTVLETNNVTFPSLFESLKNLEFSSLANALPIALNKTINNSFAMLCLYSILIFFKYIIQKYKKSSIIGFLINIISYIFALVFLNNNILDELNAIPVVIASVIYIIVILSVFSSLKIFVYRLIGLERKYEASYKSSLVNYFQIVCTLIPSITIVLLNFFIN</sequence>
<proteinExistence type="predicted"/>
<gene>
    <name evidence="2" type="ORF">NCTC12278_00479</name>
</gene>
<feature type="transmembrane region" description="Helical" evidence="1">
    <location>
        <begin position="251"/>
        <end position="271"/>
    </location>
</feature>
<protein>
    <submittedName>
        <fullName evidence="2">SepS1</fullName>
    </submittedName>
</protein>
<keyword evidence="1" id="KW-0812">Transmembrane</keyword>
<feature type="transmembrane region" description="Helical" evidence="1">
    <location>
        <begin position="150"/>
        <end position="170"/>
    </location>
</feature>
<feature type="transmembrane region" description="Helical" evidence="1">
    <location>
        <begin position="177"/>
        <end position="196"/>
    </location>
</feature>
<feature type="transmembrane region" description="Helical" evidence="1">
    <location>
        <begin position="6"/>
        <end position="26"/>
    </location>
</feature>
<feature type="transmembrane region" description="Helical" evidence="1">
    <location>
        <begin position="208"/>
        <end position="230"/>
    </location>
</feature>
<dbReference type="RefSeq" id="WP_018029346.1">
    <property type="nucleotide sequence ID" value="NZ_LS483343.1"/>
</dbReference>
<organism evidence="2 3">
    <name type="scientific">Streptococcus ferus</name>
    <dbReference type="NCBI Taxonomy" id="1345"/>
    <lineage>
        <taxon>Bacteria</taxon>
        <taxon>Bacillati</taxon>
        <taxon>Bacillota</taxon>
        <taxon>Bacilli</taxon>
        <taxon>Lactobacillales</taxon>
        <taxon>Streptococcaceae</taxon>
        <taxon>Streptococcus</taxon>
    </lineage>
</organism>
<keyword evidence="3" id="KW-1185">Reference proteome</keyword>
<dbReference type="KEGG" id="sfer:NCTC12278_00479"/>
<reference evidence="2 3" key="1">
    <citation type="submission" date="2018-06" db="EMBL/GenBank/DDBJ databases">
        <authorList>
            <consortium name="Pathogen Informatics"/>
            <person name="Doyle S."/>
        </authorList>
    </citation>
    <scope>NUCLEOTIDE SEQUENCE [LARGE SCALE GENOMIC DNA]</scope>
    <source>
        <strain evidence="2 3">NCTC12278</strain>
    </source>
</reference>
<feature type="transmembrane region" description="Helical" evidence="1">
    <location>
        <begin position="95"/>
        <end position="116"/>
    </location>
</feature>
<keyword evidence="1" id="KW-1133">Transmembrane helix</keyword>
<accession>A0A2X3VJB5</accession>
<keyword evidence="1" id="KW-0472">Membrane</keyword>
<evidence type="ECO:0000313" key="2">
    <source>
        <dbReference type="EMBL" id="SQF39618.1"/>
    </source>
</evidence>
<dbReference type="OrthoDB" id="6399368at2"/>
<dbReference type="Proteomes" id="UP000249495">
    <property type="component" value="Chromosome 1"/>
</dbReference>